<feature type="region of interest" description="Disordered" evidence="1">
    <location>
        <begin position="1"/>
        <end position="25"/>
    </location>
</feature>
<reference evidence="2" key="1">
    <citation type="journal article" date="2022" name="bioRxiv">
        <title>Sequencing and chromosome-scale assembly of the giantPleurodeles waltlgenome.</title>
        <authorList>
            <person name="Brown T."/>
            <person name="Elewa A."/>
            <person name="Iarovenko S."/>
            <person name="Subramanian E."/>
            <person name="Araus A.J."/>
            <person name="Petzold A."/>
            <person name="Susuki M."/>
            <person name="Suzuki K.-i.T."/>
            <person name="Hayashi T."/>
            <person name="Toyoda A."/>
            <person name="Oliveira C."/>
            <person name="Osipova E."/>
            <person name="Leigh N.D."/>
            <person name="Simon A."/>
            <person name="Yun M.H."/>
        </authorList>
    </citation>
    <scope>NUCLEOTIDE SEQUENCE</scope>
    <source>
        <strain evidence="2">20211129_DDA</strain>
        <tissue evidence="2">Liver</tissue>
    </source>
</reference>
<keyword evidence="3" id="KW-1185">Reference proteome</keyword>
<gene>
    <name evidence="2" type="ORF">NDU88_005218</name>
</gene>
<proteinExistence type="predicted"/>
<dbReference type="EMBL" id="JANPWB010000007">
    <property type="protein sequence ID" value="KAJ1173382.1"/>
    <property type="molecule type" value="Genomic_DNA"/>
</dbReference>
<evidence type="ECO:0000313" key="3">
    <source>
        <dbReference type="Proteomes" id="UP001066276"/>
    </source>
</evidence>
<sequence length="133" mass="14428">MCSPWERHPGCAAGHKPRSPGPSQEHAILVNSNLEQRPPHQSQTCAGLTTHCTLLSAAPPGLAVHSSVTAPPPDTGRSVPATISMRAVPVPPLALLLHQLLPPRVSECRPTFYTDVELRGWLNKCMRRVRARP</sequence>
<name>A0AAV7TA67_PLEWA</name>
<dbReference type="Proteomes" id="UP001066276">
    <property type="component" value="Chromosome 4_1"/>
</dbReference>
<organism evidence="2 3">
    <name type="scientific">Pleurodeles waltl</name>
    <name type="common">Iberian ribbed newt</name>
    <dbReference type="NCBI Taxonomy" id="8319"/>
    <lineage>
        <taxon>Eukaryota</taxon>
        <taxon>Metazoa</taxon>
        <taxon>Chordata</taxon>
        <taxon>Craniata</taxon>
        <taxon>Vertebrata</taxon>
        <taxon>Euteleostomi</taxon>
        <taxon>Amphibia</taxon>
        <taxon>Batrachia</taxon>
        <taxon>Caudata</taxon>
        <taxon>Salamandroidea</taxon>
        <taxon>Salamandridae</taxon>
        <taxon>Pleurodelinae</taxon>
        <taxon>Pleurodeles</taxon>
    </lineage>
</organism>
<accession>A0AAV7TA67</accession>
<dbReference type="AlphaFoldDB" id="A0AAV7TA67"/>
<evidence type="ECO:0000313" key="2">
    <source>
        <dbReference type="EMBL" id="KAJ1173382.1"/>
    </source>
</evidence>
<protein>
    <submittedName>
        <fullName evidence="2">Uncharacterized protein</fullName>
    </submittedName>
</protein>
<comment type="caution">
    <text evidence="2">The sequence shown here is derived from an EMBL/GenBank/DDBJ whole genome shotgun (WGS) entry which is preliminary data.</text>
</comment>
<evidence type="ECO:0000256" key="1">
    <source>
        <dbReference type="SAM" id="MobiDB-lite"/>
    </source>
</evidence>